<evidence type="ECO:0000256" key="11">
    <source>
        <dbReference type="ARBA" id="ARBA00023277"/>
    </source>
</evidence>
<keyword evidence="4" id="KW-0479">Metal-binding</keyword>
<name>A0A4S4MVX6_9APHY</name>
<keyword evidence="12" id="KW-0624">Polysaccharide degradation</keyword>
<comment type="subcellular location">
    <subcellularLocation>
        <location evidence="2">Secreted</location>
    </subcellularLocation>
</comment>
<evidence type="ECO:0000256" key="7">
    <source>
        <dbReference type="ARBA" id="ARBA00023002"/>
    </source>
</evidence>
<keyword evidence="5 17" id="KW-0732">Signal</keyword>
<evidence type="ECO:0000256" key="9">
    <source>
        <dbReference type="ARBA" id="ARBA00023033"/>
    </source>
</evidence>
<dbReference type="Pfam" id="PF03443">
    <property type="entry name" value="AA9"/>
    <property type="match status" value="1"/>
</dbReference>
<keyword evidence="8" id="KW-0186">Copper</keyword>
<dbReference type="GO" id="GO:0030245">
    <property type="term" value="P:cellulose catabolic process"/>
    <property type="evidence" value="ECO:0007669"/>
    <property type="project" value="UniProtKB-KW"/>
</dbReference>
<dbReference type="GO" id="GO:0005576">
    <property type="term" value="C:extracellular region"/>
    <property type="evidence" value="ECO:0007669"/>
    <property type="project" value="UniProtKB-SubCell"/>
</dbReference>
<gene>
    <name evidence="19" type="ORF">EUX98_g4437</name>
</gene>
<comment type="cofactor">
    <cofactor evidence="1">
        <name>Cu(2+)</name>
        <dbReference type="ChEBI" id="CHEBI:29036"/>
    </cofactor>
</comment>
<protein>
    <recommendedName>
        <fullName evidence="15">lytic cellulose monooxygenase (C4-dehydrogenating)</fullName>
        <ecNumber evidence="15">1.14.99.56</ecNumber>
    </recommendedName>
</protein>
<feature type="chain" id="PRO_5020748171" description="lytic cellulose monooxygenase (C4-dehydrogenating)" evidence="17">
    <location>
        <begin position="19"/>
        <end position="260"/>
    </location>
</feature>
<proteinExistence type="inferred from homology"/>
<keyword evidence="9" id="KW-0503">Monooxygenase</keyword>
<dbReference type="CDD" id="cd21175">
    <property type="entry name" value="LPMO_AA9"/>
    <property type="match status" value="1"/>
</dbReference>
<reference evidence="19 20" key="1">
    <citation type="submission" date="2019-02" db="EMBL/GenBank/DDBJ databases">
        <title>Genome sequencing of the rare red list fungi Antrodiella citrinella (Flaviporus citrinellus).</title>
        <authorList>
            <person name="Buettner E."/>
            <person name="Kellner H."/>
        </authorList>
    </citation>
    <scope>NUCLEOTIDE SEQUENCE [LARGE SCALE GENOMIC DNA]</scope>
    <source>
        <strain evidence="19 20">DSM 108506</strain>
    </source>
</reference>
<dbReference type="Gene3D" id="2.70.50.70">
    <property type="match status" value="1"/>
</dbReference>
<evidence type="ECO:0000256" key="6">
    <source>
        <dbReference type="ARBA" id="ARBA00023001"/>
    </source>
</evidence>
<dbReference type="InterPro" id="IPR005103">
    <property type="entry name" value="AA9_LPMO"/>
</dbReference>
<evidence type="ECO:0000256" key="12">
    <source>
        <dbReference type="ARBA" id="ARBA00023326"/>
    </source>
</evidence>
<evidence type="ECO:0000256" key="17">
    <source>
        <dbReference type="SAM" id="SignalP"/>
    </source>
</evidence>
<evidence type="ECO:0000256" key="1">
    <source>
        <dbReference type="ARBA" id="ARBA00001973"/>
    </source>
</evidence>
<dbReference type="PANTHER" id="PTHR33353">
    <property type="entry name" value="PUTATIVE (AFU_ORTHOLOGUE AFUA_1G12560)-RELATED"/>
    <property type="match status" value="1"/>
</dbReference>
<dbReference type="PANTHER" id="PTHR33353:SF10">
    <property type="entry name" value="ENDO-BETA-1,4-GLUCANASE D"/>
    <property type="match status" value="1"/>
</dbReference>
<organism evidence="19 20">
    <name type="scientific">Antrodiella citrinella</name>
    <dbReference type="NCBI Taxonomy" id="2447956"/>
    <lineage>
        <taxon>Eukaryota</taxon>
        <taxon>Fungi</taxon>
        <taxon>Dikarya</taxon>
        <taxon>Basidiomycota</taxon>
        <taxon>Agaricomycotina</taxon>
        <taxon>Agaricomycetes</taxon>
        <taxon>Polyporales</taxon>
        <taxon>Steccherinaceae</taxon>
        <taxon>Antrodiella</taxon>
    </lineage>
</organism>
<keyword evidence="7" id="KW-0560">Oxidoreductase</keyword>
<dbReference type="EMBL" id="SGPM01000109">
    <property type="protein sequence ID" value="THH29747.1"/>
    <property type="molecule type" value="Genomic_DNA"/>
</dbReference>
<comment type="caution">
    <text evidence="19">The sequence shown here is derived from an EMBL/GenBank/DDBJ whole genome shotgun (WGS) entry which is preliminary data.</text>
</comment>
<dbReference type="Proteomes" id="UP000308730">
    <property type="component" value="Unassembled WGS sequence"/>
</dbReference>
<evidence type="ECO:0000313" key="20">
    <source>
        <dbReference type="Proteomes" id="UP000308730"/>
    </source>
</evidence>
<evidence type="ECO:0000256" key="3">
    <source>
        <dbReference type="ARBA" id="ARBA00022525"/>
    </source>
</evidence>
<comment type="catalytic activity">
    <reaction evidence="14">
        <text>[(1-&gt;4)-beta-D-glucosyl]n+m + reduced acceptor + O2 = 4-dehydro-beta-D-glucosyl-[(1-&gt;4)-beta-D-glucosyl]n-1 + [(1-&gt;4)-beta-D-glucosyl]m + acceptor + H2O.</text>
        <dbReference type="EC" id="1.14.99.56"/>
    </reaction>
</comment>
<evidence type="ECO:0000256" key="5">
    <source>
        <dbReference type="ARBA" id="ARBA00022729"/>
    </source>
</evidence>
<feature type="signal peptide" evidence="17">
    <location>
        <begin position="1"/>
        <end position="18"/>
    </location>
</feature>
<evidence type="ECO:0000256" key="2">
    <source>
        <dbReference type="ARBA" id="ARBA00004613"/>
    </source>
</evidence>
<evidence type="ECO:0000256" key="13">
    <source>
        <dbReference type="ARBA" id="ARBA00044502"/>
    </source>
</evidence>
<feature type="domain" description="Auxiliary Activity family 9 catalytic" evidence="18">
    <location>
        <begin position="19"/>
        <end position="243"/>
    </location>
</feature>
<sequence length="260" mass="27793">MNAILVILAAISAQLVAAHYTFPDLIMDGAATTDWEYVRETANHYSNGPVTSVTDPEFRCYELDLVNTAGETQTATVSAGSTIGFKGQHKPHPESRCSSPPYSPLKNDYKNGPIYHPGYLDVYMTPAVPAANSEAAGTGQTWFKIWQDAPVFDASSRALTFPSTTEDQFTFTIPASLPSGQYLVRGEQIALHVASTYGGAQFYIGCAQINVVNGGNGTPGPLVSIPGVYTGYEPGILINIYDLPANFTGYQAPGPAVWQG</sequence>
<keyword evidence="20" id="KW-1185">Reference proteome</keyword>
<evidence type="ECO:0000256" key="10">
    <source>
        <dbReference type="ARBA" id="ARBA00023157"/>
    </source>
</evidence>
<keyword evidence="3" id="KW-0964">Secreted</keyword>
<feature type="region of interest" description="Disordered" evidence="16">
    <location>
        <begin position="79"/>
        <end position="103"/>
    </location>
</feature>
<dbReference type="OrthoDB" id="3496539at2759"/>
<dbReference type="EC" id="1.14.99.56" evidence="15"/>
<evidence type="ECO:0000256" key="4">
    <source>
        <dbReference type="ARBA" id="ARBA00022723"/>
    </source>
</evidence>
<comment type="similarity">
    <text evidence="13">Belongs to the polysaccharide monooxygenase AA9 family.</text>
</comment>
<evidence type="ECO:0000256" key="8">
    <source>
        <dbReference type="ARBA" id="ARBA00023008"/>
    </source>
</evidence>
<accession>A0A4S4MVX6</accession>
<evidence type="ECO:0000256" key="15">
    <source>
        <dbReference type="ARBA" id="ARBA00047174"/>
    </source>
</evidence>
<evidence type="ECO:0000256" key="14">
    <source>
        <dbReference type="ARBA" id="ARBA00045077"/>
    </source>
</evidence>
<dbReference type="GO" id="GO:0004497">
    <property type="term" value="F:monooxygenase activity"/>
    <property type="evidence" value="ECO:0007669"/>
    <property type="project" value="UniProtKB-KW"/>
</dbReference>
<dbReference type="AlphaFoldDB" id="A0A4S4MVX6"/>
<keyword evidence="10" id="KW-1015">Disulfide bond</keyword>
<dbReference type="InterPro" id="IPR049892">
    <property type="entry name" value="AA9"/>
</dbReference>
<evidence type="ECO:0000313" key="19">
    <source>
        <dbReference type="EMBL" id="THH29747.1"/>
    </source>
</evidence>
<evidence type="ECO:0000256" key="16">
    <source>
        <dbReference type="SAM" id="MobiDB-lite"/>
    </source>
</evidence>
<keyword evidence="11" id="KW-0119">Carbohydrate metabolism</keyword>
<evidence type="ECO:0000259" key="18">
    <source>
        <dbReference type="Pfam" id="PF03443"/>
    </source>
</evidence>
<keyword evidence="6" id="KW-0136">Cellulose degradation</keyword>
<dbReference type="GO" id="GO:0046872">
    <property type="term" value="F:metal ion binding"/>
    <property type="evidence" value="ECO:0007669"/>
    <property type="project" value="UniProtKB-KW"/>
</dbReference>